<evidence type="ECO:0000256" key="1">
    <source>
        <dbReference type="SAM" id="Phobius"/>
    </source>
</evidence>
<protein>
    <submittedName>
        <fullName evidence="2">Uncharacterized protein</fullName>
    </submittedName>
</protein>
<keyword evidence="1" id="KW-0812">Transmembrane</keyword>
<dbReference type="EMBL" id="OIVN01006137">
    <property type="protein sequence ID" value="SPD25954.1"/>
    <property type="molecule type" value="Genomic_DNA"/>
</dbReference>
<organism evidence="2">
    <name type="scientific">Fagus sylvatica</name>
    <name type="common">Beechnut</name>
    <dbReference type="NCBI Taxonomy" id="28930"/>
    <lineage>
        <taxon>Eukaryota</taxon>
        <taxon>Viridiplantae</taxon>
        <taxon>Streptophyta</taxon>
        <taxon>Embryophyta</taxon>
        <taxon>Tracheophyta</taxon>
        <taxon>Spermatophyta</taxon>
        <taxon>Magnoliopsida</taxon>
        <taxon>eudicotyledons</taxon>
        <taxon>Gunneridae</taxon>
        <taxon>Pentapetalae</taxon>
        <taxon>rosids</taxon>
        <taxon>fabids</taxon>
        <taxon>Fagales</taxon>
        <taxon>Fagaceae</taxon>
        <taxon>Fagus</taxon>
    </lineage>
</organism>
<dbReference type="AlphaFoldDB" id="A0A2N9HZP3"/>
<accession>A0A2N9HZP3</accession>
<evidence type="ECO:0000313" key="2">
    <source>
        <dbReference type="EMBL" id="SPD17233.1"/>
    </source>
</evidence>
<sequence length="80" mass="8977">MPSQLLTQSLRPPRTSTYGAWNCKRSNKATMALAKVGSGLLRDRMWMEEIPVEIQAFLFGVSLYMAVELMLVSIAKVVLM</sequence>
<evidence type="ECO:0000313" key="3">
    <source>
        <dbReference type="EMBL" id="SPD25954.1"/>
    </source>
</evidence>
<keyword evidence="1" id="KW-0472">Membrane</keyword>
<reference evidence="2" key="1">
    <citation type="submission" date="2018-02" db="EMBL/GenBank/DDBJ databases">
        <authorList>
            <person name="Cohen D.B."/>
            <person name="Kent A.D."/>
        </authorList>
    </citation>
    <scope>NUCLEOTIDE SEQUENCE</scope>
</reference>
<feature type="transmembrane region" description="Helical" evidence="1">
    <location>
        <begin position="54"/>
        <end position="79"/>
    </location>
</feature>
<proteinExistence type="predicted"/>
<gene>
    <name evidence="2" type="ORF">FSB_LOCUS45115</name>
    <name evidence="3" type="ORF">FSB_LOCUS53836</name>
</gene>
<name>A0A2N9HZP3_FAGSY</name>
<dbReference type="EMBL" id="OIVN01004421">
    <property type="protein sequence ID" value="SPD17233.1"/>
    <property type="molecule type" value="Genomic_DNA"/>
</dbReference>
<keyword evidence="1" id="KW-1133">Transmembrane helix</keyword>